<proteinExistence type="predicted"/>
<evidence type="ECO:0000313" key="2">
    <source>
        <dbReference type="EnsemblProtists" id="HpaP808568"/>
    </source>
</evidence>
<dbReference type="VEuPathDB" id="FungiDB:HpaG808568"/>
<feature type="compositionally biased region" description="Polar residues" evidence="1">
    <location>
        <begin position="17"/>
        <end position="26"/>
    </location>
</feature>
<reference evidence="2" key="2">
    <citation type="submission" date="2015-06" db="UniProtKB">
        <authorList>
            <consortium name="EnsemblProtists"/>
        </authorList>
    </citation>
    <scope>IDENTIFICATION</scope>
    <source>
        <strain evidence="2">Emoy2</strain>
    </source>
</reference>
<keyword evidence="3" id="KW-1185">Reference proteome</keyword>
<dbReference type="EMBL" id="JH598554">
    <property type="status" value="NOT_ANNOTATED_CDS"/>
    <property type="molecule type" value="Genomic_DNA"/>
</dbReference>
<dbReference type="HOGENOM" id="CLU_2089477_0_0_1"/>
<dbReference type="InParanoid" id="M4BQ79"/>
<evidence type="ECO:0000313" key="3">
    <source>
        <dbReference type="Proteomes" id="UP000011713"/>
    </source>
</evidence>
<sequence>MGSAIITNPLDEEPEQMLQQQESAQNRSQIMSTLDSHTDYVFTSLSLEERLRQTTGQSLASWTIDPAANTPEEVEAGRVGKLASEEDNAIIRWAYKARSLSSNNALRERTDKADVRL</sequence>
<dbReference type="Proteomes" id="UP000011713">
    <property type="component" value="Unassembled WGS sequence"/>
</dbReference>
<feature type="region of interest" description="Disordered" evidence="1">
    <location>
        <begin position="1"/>
        <end position="26"/>
    </location>
</feature>
<protein>
    <submittedName>
        <fullName evidence="2">Uncharacterized protein</fullName>
    </submittedName>
</protein>
<accession>M4BQ79</accession>
<dbReference type="AlphaFoldDB" id="M4BQ79"/>
<reference evidence="3" key="1">
    <citation type="journal article" date="2010" name="Science">
        <title>Signatures of adaptation to obligate biotrophy in the Hyaloperonospora arabidopsidis genome.</title>
        <authorList>
            <person name="Baxter L."/>
            <person name="Tripathy S."/>
            <person name="Ishaque N."/>
            <person name="Boot N."/>
            <person name="Cabral A."/>
            <person name="Kemen E."/>
            <person name="Thines M."/>
            <person name="Ah-Fong A."/>
            <person name="Anderson R."/>
            <person name="Badejoko W."/>
            <person name="Bittner-Eddy P."/>
            <person name="Boore J.L."/>
            <person name="Chibucos M.C."/>
            <person name="Coates M."/>
            <person name="Dehal P."/>
            <person name="Delehaunty K."/>
            <person name="Dong S."/>
            <person name="Downton P."/>
            <person name="Dumas B."/>
            <person name="Fabro G."/>
            <person name="Fronick C."/>
            <person name="Fuerstenberg S.I."/>
            <person name="Fulton L."/>
            <person name="Gaulin E."/>
            <person name="Govers F."/>
            <person name="Hughes L."/>
            <person name="Humphray S."/>
            <person name="Jiang R.H."/>
            <person name="Judelson H."/>
            <person name="Kamoun S."/>
            <person name="Kyung K."/>
            <person name="Meijer H."/>
            <person name="Minx P."/>
            <person name="Morris P."/>
            <person name="Nelson J."/>
            <person name="Phuntumart V."/>
            <person name="Qutob D."/>
            <person name="Rehmany A."/>
            <person name="Rougon-Cardoso A."/>
            <person name="Ryden P."/>
            <person name="Torto-Alalibo T."/>
            <person name="Studholme D."/>
            <person name="Wang Y."/>
            <person name="Win J."/>
            <person name="Wood J."/>
            <person name="Clifton S.W."/>
            <person name="Rogers J."/>
            <person name="Van den Ackerveken G."/>
            <person name="Jones J.D."/>
            <person name="McDowell J.M."/>
            <person name="Beynon J."/>
            <person name="Tyler B.M."/>
        </authorList>
    </citation>
    <scope>NUCLEOTIDE SEQUENCE [LARGE SCALE GENOMIC DNA]</scope>
    <source>
        <strain evidence="3">Emoy2</strain>
    </source>
</reference>
<evidence type="ECO:0000256" key="1">
    <source>
        <dbReference type="SAM" id="MobiDB-lite"/>
    </source>
</evidence>
<name>M4BQ79_HYAAE</name>
<dbReference type="EnsemblProtists" id="HpaT808568">
    <property type="protein sequence ID" value="HpaP808568"/>
    <property type="gene ID" value="HpaG808568"/>
</dbReference>
<organism evidence="2 3">
    <name type="scientific">Hyaloperonospora arabidopsidis (strain Emoy2)</name>
    <name type="common">Downy mildew agent</name>
    <name type="synonym">Peronospora arabidopsidis</name>
    <dbReference type="NCBI Taxonomy" id="559515"/>
    <lineage>
        <taxon>Eukaryota</taxon>
        <taxon>Sar</taxon>
        <taxon>Stramenopiles</taxon>
        <taxon>Oomycota</taxon>
        <taxon>Peronosporomycetes</taxon>
        <taxon>Peronosporales</taxon>
        <taxon>Peronosporaceae</taxon>
        <taxon>Hyaloperonospora</taxon>
    </lineage>
</organism>